<name>A0AA88AHC5_FICCA</name>
<dbReference type="EMBL" id="BTGU01000041">
    <property type="protein sequence ID" value="GMN52220.1"/>
    <property type="molecule type" value="Genomic_DNA"/>
</dbReference>
<protein>
    <submittedName>
        <fullName evidence="1">Uncharacterized protein</fullName>
    </submittedName>
</protein>
<dbReference type="Proteomes" id="UP001187192">
    <property type="component" value="Unassembled WGS sequence"/>
</dbReference>
<evidence type="ECO:0000313" key="2">
    <source>
        <dbReference type="Proteomes" id="UP001187192"/>
    </source>
</evidence>
<accession>A0AA88AHC5</accession>
<proteinExistence type="predicted"/>
<keyword evidence="2" id="KW-1185">Reference proteome</keyword>
<gene>
    <name evidence="1" type="ORF">TIFTF001_021370</name>
</gene>
<evidence type="ECO:0000313" key="1">
    <source>
        <dbReference type="EMBL" id="GMN52220.1"/>
    </source>
</evidence>
<dbReference type="AlphaFoldDB" id="A0AA88AHC5"/>
<sequence>MELPPRSLCSSLVGLPLLSNCDGIVMATRRLCRVLRSLVFHFSRDREGIVMATSRLCSSPNFVGFSLVGGDNAG</sequence>
<dbReference type="Gramene" id="FCD_00023271-RA">
    <property type="protein sequence ID" value="FCD_00023271-RA:cds"/>
    <property type="gene ID" value="FCD_00023271"/>
</dbReference>
<organism evidence="1 2">
    <name type="scientific">Ficus carica</name>
    <name type="common">Common fig</name>
    <dbReference type="NCBI Taxonomy" id="3494"/>
    <lineage>
        <taxon>Eukaryota</taxon>
        <taxon>Viridiplantae</taxon>
        <taxon>Streptophyta</taxon>
        <taxon>Embryophyta</taxon>
        <taxon>Tracheophyta</taxon>
        <taxon>Spermatophyta</taxon>
        <taxon>Magnoliopsida</taxon>
        <taxon>eudicotyledons</taxon>
        <taxon>Gunneridae</taxon>
        <taxon>Pentapetalae</taxon>
        <taxon>rosids</taxon>
        <taxon>fabids</taxon>
        <taxon>Rosales</taxon>
        <taxon>Moraceae</taxon>
        <taxon>Ficeae</taxon>
        <taxon>Ficus</taxon>
    </lineage>
</organism>
<comment type="caution">
    <text evidence="1">The sequence shown here is derived from an EMBL/GenBank/DDBJ whole genome shotgun (WGS) entry which is preliminary data.</text>
</comment>
<reference evidence="1" key="1">
    <citation type="submission" date="2023-07" db="EMBL/GenBank/DDBJ databases">
        <title>draft genome sequence of fig (Ficus carica).</title>
        <authorList>
            <person name="Takahashi T."/>
            <person name="Nishimura K."/>
        </authorList>
    </citation>
    <scope>NUCLEOTIDE SEQUENCE</scope>
</reference>